<dbReference type="EMBL" id="JACSQS010000001">
    <property type="protein sequence ID" value="MBD7953148.1"/>
    <property type="molecule type" value="Genomic_DNA"/>
</dbReference>
<proteinExistence type="predicted"/>
<dbReference type="Pfam" id="PF21716">
    <property type="entry name" value="dnstrm_HI1420"/>
    <property type="match status" value="1"/>
</dbReference>
<dbReference type="RefSeq" id="WP_188324146.1">
    <property type="nucleotide sequence ID" value="NZ_JACSQS010000001.1"/>
</dbReference>
<dbReference type="AlphaFoldDB" id="A0A8X8FTH2"/>
<accession>A0A8X8FTH2</accession>
<keyword evidence="2" id="KW-1185">Reference proteome</keyword>
<sequence length="91" mass="9859">MNTASPTTQEAESAIADELNARLHAHPVDGDCLVAALLLMAEQRGISGVARSCGMSNGTFRRQFRNARGLPLSTVLRVLQSLGWQLQVQVR</sequence>
<reference evidence="1 2" key="1">
    <citation type="submission" date="2020-08" db="EMBL/GenBank/DDBJ databases">
        <title>A Genomic Blueprint of the Chicken Gut Microbiome.</title>
        <authorList>
            <person name="Gilroy R."/>
            <person name="Ravi A."/>
            <person name="Getino M."/>
            <person name="Pursley I."/>
            <person name="Horton D.L."/>
            <person name="Alikhan N.-F."/>
            <person name="Baker D."/>
            <person name="Gharbi K."/>
            <person name="Hall N."/>
            <person name="Watson M."/>
            <person name="Adriaenssens E.M."/>
            <person name="Foster-Nyarko E."/>
            <person name="Jarju S."/>
            <person name="Secka A."/>
            <person name="Antonio M."/>
            <person name="Oren A."/>
            <person name="Chaudhuri R."/>
            <person name="La Ragione R.M."/>
            <person name="Hildebrand F."/>
            <person name="Pallen M.J."/>
        </authorList>
    </citation>
    <scope>NUCLEOTIDE SEQUENCE [LARGE SCALE GENOMIC DNA]</scope>
    <source>
        <strain evidence="1 2">Sa5BUN4</strain>
    </source>
</reference>
<protein>
    <recommendedName>
        <fullName evidence="3">Addiction module antidote protein</fullName>
    </recommendedName>
</protein>
<evidence type="ECO:0000313" key="1">
    <source>
        <dbReference type="EMBL" id="MBD7953148.1"/>
    </source>
</evidence>
<evidence type="ECO:0000313" key="2">
    <source>
        <dbReference type="Proteomes" id="UP000636938"/>
    </source>
</evidence>
<organism evidence="1 2">
    <name type="scientific">Stenotrophomonas lacuserhaii</name>
    <dbReference type="NCBI Taxonomy" id="2760084"/>
    <lineage>
        <taxon>Bacteria</taxon>
        <taxon>Pseudomonadati</taxon>
        <taxon>Pseudomonadota</taxon>
        <taxon>Gammaproteobacteria</taxon>
        <taxon>Lysobacterales</taxon>
        <taxon>Lysobacteraceae</taxon>
        <taxon>Stenotrophomonas</taxon>
    </lineage>
</organism>
<evidence type="ECO:0008006" key="3">
    <source>
        <dbReference type="Google" id="ProtNLM"/>
    </source>
</evidence>
<name>A0A8X8FTH2_9GAMM</name>
<dbReference type="InterPro" id="IPR014057">
    <property type="entry name" value="HI1420"/>
</dbReference>
<dbReference type="Proteomes" id="UP000636938">
    <property type="component" value="Unassembled WGS sequence"/>
</dbReference>
<comment type="caution">
    <text evidence="1">The sequence shown here is derived from an EMBL/GenBank/DDBJ whole genome shotgun (WGS) entry which is preliminary data.</text>
</comment>
<gene>
    <name evidence="1" type="ORF">H9654_02920</name>
</gene>